<dbReference type="Proteomes" id="UP000673691">
    <property type="component" value="Unassembled WGS sequence"/>
</dbReference>
<feature type="compositionally biased region" description="Basic and acidic residues" evidence="1">
    <location>
        <begin position="40"/>
        <end position="59"/>
    </location>
</feature>
<feature type="compositionally biased region" description="Basic and acidic residues" evidence="1">
    <location>
        <begin position="220"/>
        <end position="233"/>
    </location>
</feature>
<dbReference type="EMBL" id="JAEFCI010003854">
    <property type="protein sequence ID" value="KAG5461303.1"/>
    <property type="molecule type" value="Genomic_DNA"/>
</dbReference>
<reference evidence="2 3" key="1">
    <citation type="journal article" name="Sci. Rep.">
        <title>Genome-scale phylogenetic analyses confirm Olpidium as the closest living zoosporic fungus to the non-flagellated, terrestrial fungi.</title>
        <authorList>
            <person name="Chang Y."/>
            <person name="Rochon D."/>
            <person name="Sekimoto S."/>
            <person name="Wang Y."/>
            <person name="Chovatia M."/>
            <person name="Sandor L."/>
            <person name="Salamov A."/>
            <person name="Grigoriev I.V."/>
            <person name="Stajich J.E."/>
            <person name="Spatafora J.W."/>
        </authorList>
    </citation>
    <scope>NUCLEOTIDE SEQUENCE [LARGE SCALE GENOMIC DNA]</scope>
    <source>
        <strain evidence="2">S191</strain>
    </source>
</reference>
<keyword evidence="3" id="KW-1185">Reference proteome</keyword>
<dbReference type="GO" id="GO:0033167">
    <property type="term" value="C:ARC complex"/>
    <property type="evidence" value="ECO:0007669"/>
    <property type="project" value="InterPro"/>
</dbReference>
<sequence length="553" mass="60348">MAADDDASPAHGGGGAGAADVAGDAAAPAARDPPPPPQEQLERAQLEAQAHDEPLDRSSQETPAAPRLPAYRPGKTARRTAGRRAREAAERAAASAAAGDFQAPDRPGEAAAAGLAIVPPPSLEEDSLKFFEEGEEDDPFNCLIPLAVRVETAATAFVRKGKKRRLNFRQEALLRTYLRHGGVKLQKTAATKQDVADVVELEDVPSMCPVDSDGEDDGEEFGKDEMSRQKVVDSDGDDDDGDSDEGEDVRQADFFAVTSSYLSVYILGPESQFVDMEDIREAPRVCEAFLNYLIVRNAAPEYKDEIRRSIDLCKQAAEELPRCKELSCLLPGKFNMACSIRFGGEYYQWLDLRPEDAVEDERVTTVEGVKIFQASDANQSANIEGWGPPPKVDPEGAKKQRRKRTAEAWDQEGETESVLGLTRHEVVKFTSRFHALTEDVPKPERHYSLARVVGPPDLAAVRPPSPEAPIPGANMLAAGEAFFPTKLKLVESAEDDADDSEGATVQVYFDLRATEKLRKGMLLEAAFYKLDSGHWYIGQVAYVLPSYAEEDIA</sequence>
<protein>
    <submittedName>
        <fullName evidence="2">Argonaute siRNA chaperone complex subunit Arb1-domain-containing protein</fullName>
    </submittedName>
</protein>
<comment type="caution">
    <text evidence="2">The sequence shown here is derived from an EMBL/GenBank/DDBJ whole genome shotgun (WGS) entry which is preliminary data.</text>
</comment>
<name>A0A8H8DK47_9FUNG</name>
<organism evidence="2 3">
    <name type="scientific">Olpidium bornovanus</name>
    <dbReference type="NCBI Taxonomy" id="278681"/>
    <lineage>
        <taxon>Eukaryota</taxon>
        <taxon>Fungi</taxon>
        <taxon>Fungi incertae sedis</taxon>
        <taxon>Olpidiomycota</taxon>
        <taxon>Olpidiomycotina</taxon>
        <taxon>Olpidiomycetes</taxon>
        <taxon>Olpidiales</taxon>
        <taxon>Olpidiaceae</taxon>
        <taxon>Olpidium</taxon>
    </lineage>
</organism>
<feature type="compositionally biased region" description="Low complexity" evidence="1">
    <location>
        <begin position="18"/>
        <end position="30"/>
    </location>
</feature>
<evidence type="ECO:0000313" key="3">
    <source>
        <dbReference type="Proteomes" id="UP000673691"/>
    </source>
</evidence>
<evidence type="ECO:0000313" key="2">
    <source>
        <dbReference type="EMBL" id="KAG5461303.1"/>
    </source>
</evidence>
<feature type="region of interest" description="Disordered" evidence="1">
    <location>
        <begin position="1"/>
        <end position="119"/>
    </location>
</feature>
<proteinExistence type="predicted"/>
<dbReference type="OrthoDB" id="435402at2759"/>
<feature type="region of interest" description="Disordered" evidence="1">
    <location>
        <begin position="380"/>
        <end position="416"/>
    </location>
</feature>
<evidence type="ECO:0000256" key="1">
    <source>
        <dbReference type="SAM" id="MobiDB-lite"/>
    </source>
</evidence>
<feature type="compositionally biased region" description="Acidic residues" evidence="1">
    <location>
        <begin position="234"/>
        <end position="247"/>
    </location>
</feature>
<dbReference type="GO" id="GO:0031047">
    <property type="term" value="P:regulatory ncRNA-mediated gene silencing"/>
    <property type="evidence" value="ECO:0007669"/>
    <property type="project" value="InterPro"/>
</dbReference>
<dbReference type="Pfam" id="PF09692">
    <property type="entry name" value="Arb1"/>
    <property type="match status" value="1"/>
</dbReference>
<dbReference type="AlphaFoldDB" id="A0A8H8DK47"/>
<feature type="region of interest" description="Disordered" evidence="1">
    <location>
        <begin position="203"/>
        <end position="248"/>
    </location>
</feature>
<dbReference type="InterPro" id="IPR018606">
    <property type="entry name" value="Arb1"/>
</dbReference>
<gene>
    <name evidence="2" type="ORF">BJ554DRAFT_6521</name>
</gene>
<accession>A0A8H8DK47</accession>